<keyword evidence="2" id="KW-0560">Oxidoreductase</keyword>
<proteinExistence type="predicted"/>
<dbReference type="GO" id="GO:0004497">
    <property type="term" value="F:monooxygenase activity"/>
    <property type="evidence" value="ECO:0007669"/>
    <property type="project" value="UniProtKB-KW"/>
</dbReference>
<keyword evidence="2" id="KW-0503">Monooxygenase</keyword>
<dbReference type="SUPFAM" id="SSF54909">
    <property type="entry name" value="Dimeric alpha+beta barrel"/>
    <property type="match status" value="1"/>
</dbReference>
<name>A0ABY7VI82_9GAMM</name>
<gene>
    <name evidence="2" type="ORF">H3N35_04545</name>
</gene>
<dbReference type="RefSeq" id="WP_274053065.1">
    <property type="nucleotide sequence ID" value="NZ_CP059693.1"/>
</dbReference>
<reference evidence="2 3" key="1">
    <citation type="journal article" date="2022" name="Mar. Drugs">
        <title>Bioassay-Guided Fractionation Leads to the Detection of Cholic Acid Generated by the Rare Thalassomonas sp.</title>
        <authorList>
            <person name="Pheiffer F."/>
            <person name="Schneider Y.K."/>
            <person name="Hansen E.H."/>
            <person name="Andersen J.H."/>
            <person name="Isaksson J."/>
            <person name="Busche T."/>
            <person name="R C."/>
            <person name="Kalinowski J."/>
            <person name="Zyl L.V."/>
            <person name="Trindade M."/>
        </authorList>
    </citation>
    <scope>NUCLEOTIDE SEQUENCE [LARGE SCALE GENOMIC DNA]</scope>
    <source>
        <strain evidence="2 3">A5K-61T</strain>
    </source>
</reference>
<dbReference type="Proteomes" id="UP001215231">
    <property type="component" value="Chromosome"/>
</dbReference>
<organism evidence="2 3">
    <name type="scientific">Thalassomonas haliotis</name>
    <dbReference type="NCBI Taxonomy" id="485448"/>
    <lineage>
        <taxon>Bacteria</taxon>
        <taxon>Pseudomonadati</taxon>
        <taxon>Pseudomonadota</taxon>
        <taxon>Gammaproteobacteria</taxon>
        <taxon>Alteromonadales</taxon>
        <taxon>Colwelliaceae</taxon>
        <taxon>Thalassomonas</taxon>
    </lineage>
</organism>
<keyword evidence="3" id="KW-1185">Reference proteome</keyword>
<feature type="domain" description="ABM" evidence="1">
    <location>
        <begin position="28"/>
        <end position="99"/>
    </location>
</feature>
<evidence type="ECO:0000259" key="1">
    <source>
        <dbReference type="Pfam" id="PF03992"/>
    </source>
</evidence>
<evidence type="ECO:0000313" key="3">
    <source>
        <dbReference type="Proteomes" id="UP001215231"/>
    </source>
</evidence>
<dbReference type="Gene3D" id="3.30.70.100">
    <property type="match status" value="1"/>
</dbReference>
<dbReference type="InterPro" id="IPR011008">
    <property type="entry name" value="Dimeric_a/b-barrel"/>
</dbReference>
<sequence length="126" mass="13819">MACFSVLSVKAQAVDEQQPAASTKFAMQAVLVAQAGKGDGLAEIMLPASALVSKMEDCHLYLRQQSLTDNGKVVMSELWDDKTAHKTLLKNAKVRRFITRAKAMIVAMEHNPAKYLGDMLFSARGY</sequence>
<evidence type="ECO:0000313" key="2">
    <source>
        <dbReference type="EMBL" id="WDE12745.1"/>
    </source>
</evidence>
<dbReference type="InterPro" id="IPR007138">
    <property type="entry name" value="ABM_dom"/>
</dbReference>
<accession>A0ABY7VI82</accession>
<dbReference type="Pfam" id="PF03992">
    <property type="entry name" value="ABM"/>
    <property type="match status" value="1"/>
</dbReference>
<dbReference type="EMBL" id="CP059693">
    <property type="protein sequence ID" value="WDE12745.1"/>
    <property type="molecule type" value="Genomic_DNA"/>
</dbReference>
<protein>
    <submittedName>
        <fullName evidence="2">Antibiotic biosynthesis monooxygenase</fullName>
    </submittedName>
</protein>